<dbReference type="eggNOG" id="KOG1922">
    <property type="taxonomic scope" value="Eukaryota"/>
</dbReference>
<dbReference type="InterPro" id="IPR042201">
    <property type="entry name" value="FH2_Formin_sf"/>
</dbReference>
<proteinExistence type="predicted"/>
<protein>
    <submittedName>
        <fullName evidence="2">Uncharacterized protein</fullName>
    </submittedName>
</protein>
<feature type="compositionally biased region" description="Basic and acidic residues" evidence="1">
    <location>
        <begin position="262"/>
        <end position="273"/>
    </location>
</feature>
<feature type="region of interest" description="Disordered" evidence="1">
    <location>
        <begin position="244"/>
        <end position="273"/>
    </location>
</feature>
<dbReference type="Gene3D" id="1.20.58.2220">
    <property type="entry name" value="Formin, FH2 domain"/>
    <property type="match status" value="1"/>
</dbReference>
<accession>M4CP15</accession>
<dbReference type="AlphaFoldDB" id="M4CP15"/>
<dbReference type="SUPFAM" id="SSF101447">
    <property type="entry name" value="Formin homology 2 domain (FH2 domain)"/>
    <property type="match status" value="1"/>
</dbReference>
<reference evidence="2" key="3">
    <citation type="submission" date="2023-03" db="UniProtKB">
        <authorList>
            <consortium name="EnsemblPlants"/>
        </authorList>
    </citation>
    <scope>IDENTIFICATION</scope>
    <source>
        <strain evidence="2">cv. Chiifu-401-42</strain>
    </source>
</reference>
<organism evidence="2 3">
    <name type="scientific">Brassica campestris</name>
    <name type="common">Field mustard</name>
    <dbReference type="NCBI Taxonomy" id="3711"/>
    <lineage>
        <taxon>Eukaryota</taxon>
        <taxon>Viridiplantae</taxon>
        <taxon>Streptophyta</taxon>
        <taxon>Embryophyta</taxon>
        <taxon>Tracheophyta</taxon>
        <taxon>Spermatophyta</taxon>
        <taxon>Magnoliopsida</taxon>
        <taxon>eudicotyledons</taxon>
        <taxon>Gunneridae</taxon>
        <taxon>Pentapetalae</taxon>
        <taxon>rosids</taxon>
        <taxon>malvids</taxon>
        <taxon>Brassicales</taxon>
        <taxon>Brassicaceae</taxon>
        <taxon>Brassiceae</taxon>
        <taxon>Brassica</taxon>
    </lineage>
</organism>
<dbReference type="OMA" id="THWMSSS"/>
<dbReference type="EnsemblPlants" id="Bra005953.1">
    <property type="protein sequence ID" value="Bra005953.1-P"/>
    <property type="gene ID" value="Bra005953"/>
</dbReference>
<keyword evidence="3" id="KW-1185">Reference proteome</keyword>
<dbReference type="FunCoup" id="M4CP15">
    <property type="interactions" value="50"/>
</dbReference>
<dbReference type="InParanoid" id="M4CP15"/>
<reference evidence="2 3" key="2">
    <citation type="journal article" date="2018" name="Hortic Res">
        <title>Improved Brassica rapa reference genome by single-molecule sequencing and chromosome conformation capture technologies.</title>
        <authorList>
            <person name="Zhang L."/>
            <person name="Cai X."/>
            <person name="Wu J."/>
            <person name="Liu M."/>
            <person name="Grob S."/>
            <person name="Cheng F."/>
            <person name="Liang J."/>
            <person name="Cai C."/>
            <person name="Liu Z."/>
            <person name="Liu B."/>
            <person name="Wang F."/>
            <person name="Li S."/>
            <person name="Liu F."/>
            <person name="Li X."/>
            <person name="Cheng L."/>
            <person name="Yang W."/>
            <person name="Li M.H."/>
            <person name="Grossniklaus U."/>
            <person name="Zheng H."/>
            <person name="Wang X."/>
        </authorList>
    </citation>
    <scope>NUCLEOTIDE SEQUENCE [LARGE SCALE GENOMIC DNA]</scope>
    <source>
        <strain evidence="2 3">cv. Chiifu-401-42</strain>
    </source>
</reference>
<evidence type="ECO:0000313" key="3">
    <source>
        <dbReference type="Proteomes" id="UP000011750"/>
    </source>
</evidence>
<evidence type="ECO:0000256" key="1">
    <source>
        <dbReference type="SAM" id="MobiDB-lite"/>
    </source>
</evidence>
<dbReference type="PANTHER" id="PTHR33167">
    <property type="entry name" value="TRANSCRIPTION FACTOR, PUTATIVE (DUF863)-RELATED"/>
    <property type="match status" value="1"/>
</dbReference>
<evidence type="ECO:0000313" key="2">
    <source>
        <dbReference type="EnsemblPlants" id="Bra005953.1-P"/>
    </source>
</evidence>
<sequence>MKETMYLGNTLDQETASDDAAVGFKLDSFLRLSDTLAPNSNMSLMHYLCKHDSFFLGCNHLNRDITTDARTGYRLYPVQDIDSVLSNVNVDDTFSALCGDLYVRQLKETMKHTMLVQESVFESQIHELHRLYQRQKELMMEMEGTRQHEEALYLNSSVPSLTTHWMSSNVSIYQTRNFPYEENIPNQTEAADNVKKPEKMVLDLELPVLECHDGEEETSLMNGEVANSLESGSQSNKLQFDLNEPAETEEDYQFLSPVSSNESDKKNEGEGRSVKGSCWMYEAQGYGIDLNMSPLSSLEEVNVVVKKLGAEKPQECLSGQSRELVQALPCLNSTLLLNKPHDSYKPRKKKKKKKVKLGPVKKTFKGSDLDLHSSAQATTDKGTKVVGKKKRKKSRRICLVKEGNYKEISAAEAMVDMSRKSDREASDFITYISRKNLLMLAEVSSLVVGGYELDYSEATTGMNLEDHKRILRSNTTAVNKTSVSSIVLKKQKRSYVKGKRNDDLQGTFSECEASEEDLQVKVDEVSGQEGDCEFPKKKRRSSLKRTEDFTWGAKSKRRRVSRIPAVDFQHMIINQ</sequence>
<dbReference type="HOGENOM" id="CLU_479280_0_0_1"/>
<name>M4CP15_BRACM</name>
<dbReference type="PANTHER" id="PTHR33167:SF18">
    <property type="entry name" value="GB|AAF67766.1"/>
    <property type="match status" value="1"/>
</dbReference>
<dbReference type="Gramene" id="Bra005953.1">
    <property type="protein sequence ID" value="Bra005953.1-P"/>
    <property type="gene ID" value="Bra005953"/>
</dbReference>
<reference evidence="2 3" key="1">
    <citation type="journal article" date="2011" name="Nat. Genet.">
        <title>The genome of the mesopolyploid crop species Brassica rapa.</title>
        <authorList>
            <consortium name="Brassica rapa Genome Sequencing Project Consortium"/>
            <person name="Wang X."/>
            <person name="Wang H."/>
            <person name="Wang J."/>
            <person name="Sun R."/>
            <person name="Wu J."/>
            <person name="Liu S."/>
            <person name="Bai Y."/>
            <person name="Mun J.H."/>
            <person name="Bancroft I."/>
            <person name="Cheng F."/>
            <person name="Huang S."/>
            <person name="Li X."/>
            <person name="Hua W."/>
            <person name="Wang J."/>
            <person name="Wang X."/>
            <person name="Freeling M."/>
            <person name="Pires J.C."/>
            <person name="Paterson A.H."/>
            <person name="Chalhoub B."/>
            <person name="Wang B."/>
            <person name="Hayward A."/>
            <person name="Sharpe A.G."/>
            <person name="Park B.S."/>
            <person name="Weisshaar B."/>
            <person name="Liu B."/>
            <person name="Li B."/>
            <person name="Liu B."/>
            <person name="Tong C."/>
            <person name="Song C."/>
            <person name="Duran C."/>
            <person name="Peng C."/>
            <person name="Geng C."/>
            <person name="Koh C."/>
            <person name="Lin C."/>
            <person name="Edwards D."/>
            <person name="Mu D."/>
            <person name="Shen D."/>
            <person name="Soumpourou E."/>
            <person name="Li F."/>
            <person name="Fraser F."/>
            <person name="Conant G."/>
            <person name="Lassalle G."/>
            <person name="King G.J."/>
            <person name="Bonnema G."/>
            <person name="Tang H."/>
            <person name="Wang H."/>
            <person name="Belcram H."/>
            <person name="Zhou H."/>
            <person name="Hirakawa H."/>
            <person name="Abe H."/>
            <person name="Guo H."/>
            <person name="Wang H."/>
            <person name="Jin H."/>
            <person name="Parkin I.A."/>
            <person name="Batley J."/>
            <person name="Kim J.S."/>
            <person name="Just J."/>
            <person name="Li J."/>
            <person name="Xu J."/>
            <person name="Deng J."/>
            <person name="Kim J.A."/>
            <person name="Li J."/>
            <person name="Yu J."/>
            <person name="Meng J."/>
            <person name="Wang J."/>
            <person name="Min J."/>
            <person name="Poulain J."/>
            <person name="Wang J."/>
            <person name="Hatakeyama K."/>
            <person name="Wu K."/>
            <person name="Wang L."/>
            <person name="Fang L."/>
            <person name="Trick M."/>
            <person name="Links M.G."/>
            <person name="Zhao M."/>
            <person name="Jin M."/>
            <person name="Ramchiary N."/>
            <person name="Drou N."/>
            <person name="Berkman P.J."/>
            <person name="Cai Q."/>
            <person name="Huang Q."/>
            <person name="Li R."/>
            <person name="Tabata S."/>
            <person name="Cheng S."/>
            <person name="Zhang S."/>
            <person name="Zhang S."/>
            <person name="Huang S."/>
            <person name="Sato S."/>
            <person name="Sun S."/>
            <person name="Kwon S.J."/>
            <person name="Choi S.R."/>
            <person name="Lee T.H."/>
            <person name="Fan W."/>
            <person name="Zhao X."/>
            <person name="Tan X."/>
            <person name="Xu X."/>
            <person name="Wang Y."/>
            <person name="Qiu Y."/>
            <person name="Yin Y."/>
            <person name="Li Y."/>
            <person name="Du Y."/>
            <person name="Liao Y."/>
            <person name="Lim Y."/>
            <person name="Narusaka Y."/>
            <person name="Wang Y."/>
            <person name="Wang Z."/>
            <person name="Li Z."/>
            <person name="Wang Z."/>
            <person name="Xiong Z."/>
            <person name="Zhang Z."/>
        </authorList>
    </citation>
    <scope>NUCLEOTIDE SEQUENCE [LARGE SCALE GENOMIC DNA]</scope>
    <source>
        <strain evidence="2 3">cv. Chiifu-401-42</strain>
    </source>
</reference>
<dbReference type="Proteomes" id="UP000011750">
    <property type="component" value="Chromosome A03"/>
</dbReference>